<reference evidence="1" key="1">
    <citation type="submission" date="2014-11" db="EMBL/GenBank/DDBJ databases">
        <authorList>
            <person name="Amaro Gonzalez C."/>
        </authorList>
    </citation>
    <scope>NUCLEOTIDE SEQUENCE</scope>
</reference>
<proteinExistence type="predicted"/>
<dbReference type="AlphaFoldDB" id="A0A0E9V026"/>
<protein>
    <submittedName>
        <fullName evidence="1">Uncharacterized protein</fullName>
    </submittedName>
</protein>
<evidence type="ECO:0000313" key="1">
    <source>
        <dbReference type="EMBL" id="JAH70603.1"/>
    </source>
</evidence>
<name>A0A0E9V026_ANGAN</name>
<sequence>MRKAHASRSRTIQGNERGV</sequence>
<accession>A0A0E9V026</accession>
<dbReference type="EMBL" id="GBXM01037974">
    <property type="protein sequence ID" value="JAH70603.1"/>
    <property type="molecule type" value="Transcribed_RNA"/>
</dbReference>
<reference evidence="1" key="2">
    <citation type="journal article" date="2015" name="Fish Shellfish Immunol.">
        <title>Early steps in the European eel (Anguilla anguilla)-Vibrio vulnificus interaction in the gills: Role of the RtxA13 toxin.</title>
        <authorList>
            <person name="Callol A."/>
            <person name="Pajuelo D."/>
            <person name="Ebbesson L."/>
            <person name="Teles M."/>
            <person name="MacKenzie S."/>
            <person name="Amaro C."/>
        </authorList>
    </citation>
    <scope>NUCLEOTIDE SEQUENCE</scope>
</reference>
<organism evidence="1">
    <name type="scientific">Anguilla anguilla</name>
    <name type="common">European freshwater eel</name>
    <name type="synonym">Muraena anguilla</name>
    <dbReference type="NCBI Taxonomy" id="7936"/>
    <lineage>
        <taxon>Eukaryota</taxon>
        <taxon>Metazoa</taxon>
        <taxon>Chordata</taxon>
        <taxon>Craniata</taxon>
        <taxon>Vertebrata</taxon>
        <taxon>Euteleostomi</taxon>
        <taxon>Actinopterygii</taxon>
        <taxon>Neopterygii</taxon>
        <taxon>Teleostei</taxon>
        <taxon>Anguilliformes</taxon>
        <taxon>Anguillidae</taxon>
        <taxon>Anguilla</taxon>
    </lineage>
</organism>